<dbReference type="PANTHER" id="PTHR44688:SF16">
    <property type="entry name" value="DNA-BINDING TRANSCRIPTIONAL ACTIVATOR DEVR_DOSR"/>
    <property type="match status" value="1"/>
</dbReference>
<protein>
    <submittedName>
        <fullName evidence="5">LuxR family transcriptional regulator</fullName>
    </submittedName>
</protein>
<dbReference type="PANTHER" id="PTHR44688">
    <property type="entry name" value="DNA-BINDING TRANSCRIPTIONAL ACTIVATOR DEVR_DOSR"/>
    <property type="match status" value="1"/>
</dbReference>
<dbReference type="InterPro" id="IPR016032">
    <property type="entry name" value="Sig_transdc_resp-reg_C-effctor"/>
</dbReference>
<evidence type="ECO:0000313" key="5">
    <source>
        <dbReference type="EMBL" id="GIQ69047.1"/>
    </source>
</evidence>
<dbReference type="InterPro" id="IPR059106">
    <property type="entry name" value="WHD_MalT"/>
</dbReference>
<dbReference type="EMBL" id="BOVK01000023">
    <property type="protein sequence ID" value="GIQ69047.1"/>
    <property type="molecule type" value="Genomic_DNA"/>
</dbReference>
<dbReference type="Gene3D" id="1.10.10.10">
    <property type="entry name" value="Winged helix-like DNA-binding domain superfamily/Winged helix DNA-binding domain"/>
    <property type="match status" value="1"/>
</dbReference>
<dbReference type="PROSITE" id="PS50043">
    <property type="entry name" value="HTH_LUXR_2"/>
    <property type="match status" value="1"/>
</dbReference>
<evidence type="ECO:0000256" key="2">
    <source>
        <dbReference type="ARBA" id="ARBA00023125"/>
    </source>
</evidence>
<proteinExistence type="predicted"/>
<dbReference type="InterPro" id="IPR011990">
    <property type="entry name" value="TPR-like_helical_dom_sf"/>
</dbReference>
<dbReference type="InterPro" id="IPR036388">
    <property type="entry name" value="WH-like_DNA-bd_sf"/>
</dbReference>
<dbReference type="SUPFAM" id="SSF48452">
    <property type="entry name" value="TPR-like"/>
    <property type="match status" value="1"/>
</dbReference>
<dbReference type="PROSITE" id="PS00622">
    <property type="entry name" value="HTH_LUXR_1"/>
    <property type="match status" value="1"/>
</dbReference>
<dbReference type="GO" id="GO:0003677">
    <property type="term" value="F:DNA binding"/>
    <property type="evidence" value="ECO:0007669"/>
    <property type="project" value="UniProtKB-KW"/>
</dbReference>
<keyword evidence="3" id="KW-0804">Transcription</keyword>
<organism evidence="5 6">
    <name type="scientific">Xylanibacillus composti</name>
    <dbReference type="NCBI Taxonomy" id="1572762"/>
    <lineage>
        <taxon>Bacteria</taxon>
        <taxon>Bacillati</taxon>
        <taxon>Bacillota</taxon>
        <taxon>Bacilli</taxon>
        <taxon>Bacillales</taxon>
        <taxon>Paenibacillaceae</taxon>
        <taxon>Xylanibacillus</taxon>
    </lineage>
</organism>
<dbReference type="Pfam" id="PF17874">
    <property type="entry name" value="TPR_MalT"/>
    <property type="match status" value="1"/>
</dbReference>
<dbReference type="GO" id="GO:0006355">
    <property type="term" value="P:regulation of DNA-templated transcription"/>
    <property type="evidence" value="ECO:0007669"/>
    <property type="project" value="InterPro"/>
</dbReference>
<dbReference type="PRINTS" id="PR00038">
    <property type="entry name" value="HTHLUXR"/>
</dbReference>
<evidence type="ECO:0000256" key="1">
    <source>
        <dbReference type="ARBA" id="ARBA00023015"/>
    </source>
</evidence>
<dbReference type="InterPro" id="IPR041617">
    <property type="entry name" value="TPR_MalT"/>
</dbReference>
<evidence type="ECO:0000256" key="3">
    <source>
        <dbReference type="ARBA" id="ARBA00023163"/>
    </source>
</evidence>
<dbReference type="Pfam" id="PF00196">
    <property type="entry name" value="GerE"/>
    <property type="match status" value="1"/>
</dbReference>
<gene>
    <name evidence="5" type="ORF">XYCOK13_18710</name>
</gene>
<dbReference type="SUPFAM" id="SSF46894">
    <property type="entry name" value="C-terminal effector domain of the bipartite response regulators"/>
    <property type="match status" value="1"/>
</dbReference>
<dbReference type="InterPro" id="IPR000792">
    <property type="entry name" value="Tscrpt_reg_LuxR_C"/>
</dbReference>
<name>A0A8J4H173_9BACL</name>
<evidence type="ECO:0000259" key="4">
    <source>
        <dbReference type="PROSITE" id="PS50043"/>
    </source>
</evidence>
<feature type="domain" description="HTH luxR-type" evidence="4">
    <location>
        <begin position="690"/>
        <end position="755"/>
    </location>
</feature>
<reference evidence="5" key="1">
    <citation type="submission" date="2021-04" db="EMBL/GenBank/DDBJ databases">
        <title>Draft genome sequence of Xylanibacillus composti strain K13.</title>
        <authorList>
            <person name="Uke A."/>
            <person name="Chhe C."/>
            <person name="Baramee S."/>
            <person name="Kosugi A."/>
        </authorList>
    </citation>
    <scope>NUCLEOTIDE SEQUENCE</scope>
    <source>
        <strain evidence="5">K13</strain>
    </source>
</reference>
<evidence type="ECO:0000313" key="6">
    <source>
        <dbReference type="Proteomes" id="UP000677918"/>
    </source>
</evidence>
<keyword evidence="6" id="KW-1185">Reference proteome</keyword>
<dbReference type="Proteomes" id="UP000677918">
    <property type="component" value="Unassembled WGS sequence"/>
</dbReference>
<accession>A0A8J4H173</accession>
<comment type="caution">
    <text evidence="5">The sequence shown here is derived from an EMBL/GenBank/DDBJ whole genome shotgun (WGS) entry which is preliminary data.</text>
</comment>
<dbReference type="Gene3D" id="1.25.40.10">
    <property type="entry name" value="Tetratricopeptide repeat domain"/>
    <property type="match status" value="1"/>
</dbReference>
<sequence>MIESDSLHKAIAFFIERMPAHMHVVIVTREEPRLPLARLRVQKQLTEIRAADLRFTPAEATAFFAQLDGLTLGEDDILQLQSRTEGWIAGLQLAALSLQGQEDPSEYIQSFTGTHSFVVDYLLEEVLQQQSHAIQSFLMRTSILDRMCGSLCDALLEADDGEQEAPSLSGQETLELLERANLFLIPLDHERRWYRYHHLFADLLRQRLGRRRTGSARDLTWRPAELHIRASEWFEQHGLELEAFHHAATGGDLERAARLLEGKGMPLLFRGMVSPVLRWLDSLTEAELDARPSLRVLYASGLLMTGRMSEAEQKLHGLDPVLRLAEKEEGVRDLAGHVASVRAAIAVSRHQAEEIVIEAQRALEYLHPDNLPVRAAASWALGYAYQLQGNRDLARQYYSEARENSQKIRHVAIAVMATIGAGYIEESGNQLVAAAETYRQALEWAGNPPMPAACDAHLGLARISYEWNDLVEAWRHGKLAAELAQHLEHTDKFIEAELFLARLSLTQGETSEAEAIVTRAKQSARLQRYDRQLPNIAELQAMLLLRRGDRDGAARLARSHKLHMCLARVCLAQGEPLAALKALEPLRVKAEQSGSMAIGLQTMVLQARAQYESGERTAAVQALAEALKIAEPEGFVRLFLDEGKSMTGLLRDSVANGSSSHAYAARLLAETEAEECRRAAVSGLASKQAAHPLIEPLSPRELEVLRLIAQGCSNREIGERLFLALSTVKGYNRNIFDKLQVSRRTEAVARAREWGVL</sequence>
<dbReference type="Pfam" id="PF25873">
    <property type="entry name" value="WHD_MalT"/>
    <property type="match status" value="1"/>
</dbReference>
<keyword evidence="2" id="KW-0238">DNA-binding</keyword>
<dbReference type="AlphaFoldDB" id="A0A8J4H173"/>
<keyword evidence="1" id="KW-0805">Transcription regulation</keyword>
<dbReference type="CDD" id="cd06170">
    <property type="entry name" value="LuxR_C_like"/>
    <property type="match status" value="1"/>
</dbReference>
<dbReference type="SMART" id="SM00421">
    <property type="entry name" value="HTH_LUXR"/>
    <property type="match status" value="1"/>
</dbReference>